<dbReference type="SUPFAM" id="SSF57850">
    <property type="entry name" value="RING/U-box"/>
    <property type="match status" value="1"/>
</dbReference>
<comment type="subcellular location">
    <subcellularLocation>
        <location evidence="1">Membrane</location>
        <topology evidence="1">Multi-pass membrane protein</topology>
    </subcellularLocation>
</comment>
<dbReference type="GO" id="GO:0004842">
    <property type="term" value="F:ubiquitin-protein transferase activity"/>
    <property type="evidence" value="ECO:0007669"/>
    <property type="project" value="TreeGrafter"/>
</dbReference>
<feature type="transmembrane region" description="Helical" evidence="10">
    <location>
        <begin position="154"/>
        <end position="178"/>
    </location>
</feature>
<dbReference type="RefSeq" id="XP_030767555.1">
    <property type="nucleotide sequence ID" value="XM_030911695.1"/>
</dbReference>
<dbReference type="PANTHER" id="PTHR46065">
    <property type="entry name" value="E3 UBIQUITIN-PROTEIN LIGASE MARCH 2/3 FAMILY MEMBER"/>
    <property type="match status" value="1"/>
</dbReference>
<dbReference type="InParanoid" id="A0A6J2YXJ2"/>
<dbReference type="KEGG" id="soy:115891262"/>
<keyword evidence="6" id="KW-0833">Ubl conjugation pathway</keyword>
<keyword evidence="3 10" id="KW-0812">Transmembrane</keyword>
<keyword evidence="12" id="KW-1185">Reference proteome</keyword>
<dbReference type="Gene3D" id="3.30.40.10">
    <property type="entry name" value="Zinc/RING finger domain, C3HC4 (zinc finger)"/>
    <property type="match status" value="1"/>
</dbReference>
<dbReference type="SMART" id="SM00744">
    <property type="entry name" value="RINGv"/>
    <property type="match status" value="1"/>
</dbReference>
<evidence type="ECO:0000256" key="3">
    <source>
        <dbReference type="ARBA" id="ARBA00022692"/>
    </source>
</evidence>
<dbReference type="PROSITE" id="PS51292">
    <property type="entry name" value="ZF_RING_CH"/>
    <property type="match status" value="1"/>
</dbReference>
<organism evidence="12 13">
    <name type="scientific">Sitophilus oryzae</name>
    <name type="common">Rice weevil</name>
    <name type="synonym">Curculio oryzae</name>
    <dbReference type="NCBI Taxonomy" id="7048"/>
    <lineage>
        <taxon>Eukaryota</taxon>
        <taxon>Metazoa</taxon>
        <taxon>Ecdysozoa</taxon>
        <taxon>Arthropoda</taxon>
        <taxon>Hexapoda</taxon>
        <taxon>Insecta</taxon>
        <taxon>Pterygota</taxon>
        <taxon>Neoptera</taxon>
        <taxon>Endopterygota</taxon>
        <taxon>Coleoptera</taxon>
        <taxon>Polyphaga</taxon>
        <taxon>Cucujiformia</taxon>
        <taxon>Curculionidae</taxon>
        <taxon>Dryophthorinae</taxon>
        <taxon>Sitophilus</taxon>
    </lineage>
</organism>
<dbReference type="GO" id="GO:0016020">
    <property type="term" value="C:membrane"/>
    <property type="evidence" value="ECO:0007669"/>
    <property type="project" value="UniProtKB-SubCell"/>
</dbReference>
<feature type="transmembrane region" description="Helical" evidence="10">
    <location>
        <begin position="117"/>
        <end position="142"/>
    </location>
</feature>
<dbReference type="OrthoDB" id="273089at2759"/>
<dbReference type="InterPro" id="IPR011016">
    <property type="entry name" value="Znf_RING-CH"/>
</dbReference>
<keyword evidence="4" id="KW-0479">Metal-binding</keyword>
<evidence type="ECO:0000256" key="2">
    <source>
        <dbReference type="ARBA" id="ARBA00022679"/>
    </source>
</evidence>
<dbReference type="InterPro" id="IPR013083">
    <property type="entry name" value="Znf_RING/FYVE/PHD"/>
</dbReference>
<keyword evidence="9 10" id="KW-0472">Membrane</keyword>
<evidence type="ECO:0000256" key="6">
    <source>
        <dbReference type="ARBA" id="ARBA00022786"/>
    </source>
</evidence>
<keyword evidence="7" id="KW-0862">Zinc</keyword>
<evidence type="ECO:0000313" key="12">
    <source>
        <dbReference type="Proteomes" id="UP000504635"/>
    </source>
</evidence>
<evidence type="ECO:0000256" key="7">
    <source>
        <dbReference type="ARBA" id="ARBA00022833"/>
    </source>
</evidence>
<dbReference type="GO" id="GO:0016567">
    <property type="term" value="P:protein ubiquitination"/>
    <property type="evidence" value="ECO:0007669"/>
    <property type="project" value="TreeGrafter"/>
</dbReference>
<reference evidence="13" key="1">
    <citation type="submission" date="2025-08" db="UniProtKB">
        <authorList>
            <consortium name="RefSeq"/>
        </authorList>
    </citation>
    <scope>IDENTIFICATION</scope>
    <source>
        <tissue evidence="13">Gonads</tissue>
    </source>
</reference>
<evidence type="ECO:0000256" key="8">
    <source>
        <dbReference type="ARBA" id="ARBA00022989"/>
    </source>
</evidence>
<keyword evidence="8 10" id="KW-1133">Transmembrane helix</keyword>
<name>A0A6J2YXJ2_SITOR</name>
<evidence type="ECO:0000256" key="4">
    <source>
        <dbReference type="ARBA" id="ARBA00022723"/>
    </source>
</evidence>
<dbReference type="Pfam" id="PF12906">
    <property type="entry name" value="RINGv"/>
    <property type="match status" value="1"/>
</dbReference>
<dbReference type="GO" id="GO:0008270">
    <property type="term" value="F:zinc ion binding"/>
    <property type="evidence" value="ECO:0007669"/>
    <property type="project" value="UniProtKB-KW"/>
</dbReference>
<protein>
    <submittedName>
        <fullName evidence="13">E3 ubiquitin-protein ligase MARCH3-like</fullName>
    </submittedName>
</protein>
<evidence type="ECO:0000313" key="13">
    <source>
        <dbReference type="RefSeq" id="XP_030767555.1"/>
    </source>
</evidence>
<feature type="domain" description="RING-CH-type" evidence="11">
    <location>
        <begin position="29"/>
        <end position="89"/>
    </location>
</feature>
<evidence type="ECO:0000256" key="10">
    <source>
        <dbReference type="SAM" id="Phobius"/>
    </source>
</evidence>
<keyword evidence="5" id="KW-0863">Zinc-finger</keyword>
<keyword evidence="2" id="KW-0808">Transferase</keyword>
<evidence type="ECO:0000259" key="11">
    <source>
        <dbReference type="PROSITE" id="PS51292"/>
    </source>
</evidence>
<dbReference type="PANTHER" id="PTHR46065:SF3">
    <property type="entry name" value="FI20425P1"/>
    <property type="match status" value="1"/>
</dbReference>
<accession>A0A6J2YXJ2</accession>
<sequence length="208" mass="24294">MQQKECPNNTKDIETTSCPTSPKISLVQVPSLNIPVCRICQATSSSEELISPCYCKGSLAYIHLSCLERWLNESSRNYCELCKYRFDAIRTQRYGLWQGLRIWILHPRNRRHIQSDFIVGFLLTLVTAGLLAVCIYGMEFFVNEANRIGMGKTWIRFVVITFLIIILLGYVISIYLLVRDHFTPWYQWWRRTVNIQLRFPCQGEETEG</sequence>
<proteinExistence type="predicted"/>
<dbReference type="GeneID" id="115891262"/>
<evidence type="ECO:0000256" key="5">
    <source>
        <dbReference type="ARBA" id="ARBA00022771"/>
    </source>
</evidence>
<dbReference type="Proteomes" id="UP000504635">
    <property type="component" value="Unplaced"/>
</dbReference>
<evidence type="ECO:0000256" key="9">
    <source>
        <dbReference type="ARBA" id="ARBA00023136"/>
    </source>
</evidence>
<gene>
    <name evidence="13" type="primary">LOC115891262</name>
</gene>
<dbReference type="AlphaFoldDB" id="A0A6J2YXJ2"/>
<evidence type="ECO:0000256" key="1">
    <source>
        <dbReference type="ARBA" id="ARBA00004141"/>
    </source>
</evidence>